<dbReference type="STRING" id="1234679.BN424_2805"/>
<dbReference type="GO" id="GO:0022857">
    <property type="term" value="F:transmembrane transporter activity"/>
    <property type="evidence" value="ECO:0007669"/>
    <property type="project" value="InterPro"/>
</dbReference>
<dbReference type="KEGG" id="cml:BN424_2805"/>
<organism evidence="2 3">
    <name type="scientific">Carnobacterium maltaromaticum LMA28</name>
    <dbReference type="NCBI Taxonomy" id="1234679"/>
    <lineage>
        <taxon>Bacteria</taxon>
        <taxon>Bacillati</taxon>
        <taxon>Bacillota</taxon>
        <taxon>Bacilli</taxon>
        <taxon>Lactobacillales</taxon>
        <taxon>Carnobacteriaceae</taxon>
        <taxon>Carnobacterium</taxon>
    </lineage>
</organism>
<dbReference type="Proteomes" id="UP000000212">
    <property type="component" value="Chromosome"/>
</dbReference>
<dbReference type="CDD" id="cd13608">
    <property type="entry name" value="PBP2_OpuCC_like"/>
    <property type="match status" value="1"/>
</dbReference>
<dbReference type="GO" id="GO:0016787">
    <property type="term" value="F:hydrolase activity"/>
    <property type="evidence" value="ECO:0007669"/>
    <property type="project" value="UniProtKB-KW"/>
</dbReference>
<keyword evidence="3" id="KW-1185">Reference proteome</keyword>
<dbReference type="AlphaFoldDB" id="K8E601"/>
<sequence length="324" mass="36036">MLEKIEKVVKKGVDKQVKVNKKLKLILSLFFVLLLTSSCTLPGLGNGKSSEGVIRVTGGVTSESQILASLVGGMIEHDLNQPVEIINNLASANINHQALLGGDADIAAARYSGTDLTTLLQLPAEKDPKKAYDIVKKEFAKRYNHVYFPSYGFANTFAFMVTKETAEKYKLKTISDLAAVANKLEAGVDTTWAKREGDGYPDFVKAYGFDFKRVYPMQIGLVYDALAAGKMDVVLGYSTDGRIGSYNLQILEDDRQFFPPYDASLVATKEILEKYPKLTPVLERLDGKITTETMQKLNYQVDNNLLEPSIVAKKYLEEQNYFEE</sequence>
<proteinExistence type="predicted"/>
<dbReference type="InterPro" id="IPR007210">
    <property type="entry name" value="ABC_Gly_betaine_transp_sub-bd"/>
</dbReference>
<dbReference type="eggNOG" id="COG1732">
    <property type="taxonomic scope" value="Bacteria"/>
</dbReference>
<evidence type="ECO:0000313" key="3">
    <source>
        <dbReference type="Proteomes" id="UP000000212"/>
    </source>
</evidence>
<dbReference type="Gene3D" id="3.40.190.10">
    <property type="entry name" value="Periplasmic binding protein-like II"/>
    <property type="match status" value="1"/>
</dbReference>
<dbReference type="EMBL" id="HE999757">
    <property type="protein sequence ID" value="CCO12227.2"/>
    <property type="molecule type" value="Genomic_DNA"/>
</dbReference>
<dbReference type="Gene3D" id="3.40.190.120">
    <property type="entry name" value="Osmoprotection protein (prox), domain 2"/>
    <property type="match status" value="1"/>
</dbReference>
<protein>
    <submittedName>
        <fullName evidence="2">Substrate binding domain of ABC-type glycine betaine transport system family protein</fullName>
        <ecNumber evidence="2">3.6.3.32</ecNumber>
    </submittedName>
</protein>
<evidence type="ECO:0000259" key="1">
    <source>
        <dbReference type="Pfam" id="PF04069"/>
    </source>
</evidence>
<dbReference type="SUPFAM" id="SSF53850">
    <property type="entry name" value="Periplasmic binding protein-like II"/>
    <property type="match status" value="1"/>
</dbReference>
<dbReference type="EC" id="3.6.3.32" evidence="2"/>
<feature type="domain" description="ABC-type glycine betaine transport system substrate-binding" evidence="1">
    <location>
        <begin position="54"/>
        <end position="318"/>
    </location>
</feature>
<name>K8E601_CARML</name>
<gene>
    <name evidence="2" type="primary">opuCC</name>
    <name evidence="2" type="ORF">BN424_2805</name>
</gene>
<reference evidence="3" key="1">
    <citation type="journal article" date="2013" name="Genome Announc.">
        <title>Complete Chromosome Sequence of Carnobacterium maltaromaticum LMA 28.</title>
        <authorList>
            <person name="Cailliez-Grimal C."/>
            <person name="Chaillou S."/>
            <person name="Anba-Mondoloni J."/>
            <person name="Loux V."/>
            <person name="Afzal M.I."/>
            <person name="Rahman A."/>
            <person name="Kergourlay G."/>
            <person name="Champomier-Verges M.C."/>
            <person name="Zagorec M."/>
            <person name="Dalgaard P."/>
            <person name="Leisner J.J."/>
            <person name="Prevost H."/>
            <person name="Revol-Junelles A.M."/>
            <person name="Borges F."/>
        </authorList>
    </citation>
    <scope>NUCLEOTIDE SEQUENCE</scope>
    <source>
        <strain evidence="3">LMA28</strain>
    </source>
</reference>
<dbReference type="Pfam" id="PF04069">
    <property type="entry name" value="OpuAC"/>
    <property type="match status" value="1"/>
</dbReference>
<keyword evidence="2" id="KW-0378">Hydrolase</keyword>
<dbReference type="HOGENOM" id="CLU_038355_1_0_9"/>
<dbReference type="GO" id="GO:0043190">
    <property type="term" value="C:ATP-binding cassette (ABC) transporter complex"/>
    <property type="evidence" value="ECO:0007669"/>
    <property type="project" value="InterPro"/>
</dbReference>
<accession>K8E601</accession>
<evidence type="ECO:0000313" key="2">
    <source>
        <dbReference type="EMBL" id="CCO12227.2"/>
    </source>
</evidence>